<feature type="domain" description="NAD-dependent epimerase/dehydratase" evidence="1">
    <location>
        <begin position="18"/>
        <end position="147"/>
    </location>
</feature>
<dbReference type="InterPro" id="IPR036291">
    <property type="entry name" value="NAD(P)-bd_dom_sf"/>
</dbReference>
<dbReference type="Proteomes" id="UP000035642">
    <property type="component" value="Unassembled WGS sequence"/>
</dbReference>
<evidence type="ECO:0000313" key="3">
    <source>
        <dbReference type="WBParaSite" id="ACAC_0001164201-mRNA-1"/>
    </source>
</evidence>
<dbReference type="Gene3D" id="3.40.50.720">
    <property type="entry name" value="NAD(P)-binding Rossmann-like Domain"/>
    <property type="match status" value="1"/>
</dbReference>
<dbReference type="Pfam" id="PF01370">
    <property type="entry name" value="Epimerase"/>
    <property type="match status" value="1"/>
</dbReference>
<accession>A0A0K0DJN6</accession>
<reference evidence="3" key="2">
    <citation type="submission" date="2017-02" db="UniProtKB">
        <authorList>
            <consortium name="WormBaseParasite"/>
        </authorList>
    </citation>
    <scope>IDENTIFICATION</scope>
</reference>
<proteinExistence type="predicted"/>
<reference evidence="2" key="1">
    <citation type="submission" date="2012-09" db="EMBL/GenBank/DDBJ databases">
        <authorList>
            <person name="Martin A.A."/>
        </authorList>
    </citation>
    <scope>NUCLEOTIDE SEQUENCE</scope>
</reference>
<keyword evidence="2" id="KW-1185">Reference proteome</keyword>
<dbReference type="SUPFAM" id="SSF51735">
    <property type="entry name" value="NAD(P)-binding Rossmann-fold domains"/>
    <property type="match status" value="1"/>
</dbReference>
<dbReference type="WBParaSite" id="ACAC_0001164201-mRNA-1">
    <property type="protein sequence ID" value="ACAC_0001164201-mRNA-1"/>
    <property type="gene ID" value="ACAC_0001164201"/>
</dbReference>
<protein>
    <submittedName>
        <fullName evidence="3">3Beta_HSD domain-containing protein</fullName>
    </submittedName>
</protein>
<organism evidence="2 3">
    <name type="scientific">Angiostrongylus cantonensis</name>
    <name type="common">Rat lungworm</name>
    <dbReference type="NCBI Taxonomy" id="6313"/>
    <lineage>
        <taxon>Eukaryota</taxon>
        <taxon>Metazoa</taxon>
        <taxon>Ecdysozoa</taxon>
        <taxon>Nematoda</taxon>
        <taxon>Chromadorea</taxon>
        <taxon>Rhabditida</taxon>
        <taxon>Rhabditina</taxon>
        <taxon>Rhabditomorpha</taxon>
        <taxon>Strongyloidea</taxon>
        <taxon>Metastrongylidae</taxon>
        <taxon>Angiostrongylus</taxon>
    </lineage>
</organism>
<evidence type="ECO:0000259" key="1">
    <source>
        <dbReference type="Pfam" id="PF01370"/>
    </source>
</evidence>
<dbReference type="AlphaFoldDB" id="A0A0K0DJN6"/>
<dbReference type="InterPro" id="IPR001509">
    <property type="entry name" value="Epimerase_deHydtase"/>
</dbReference>
<evidence type="ECO:0000313" key="2">
    <source>
        <dbReference type="Proteomes" id="UP000035642"/>
    </source>
</evidence>
<sequence length="314" mass="36099">LHEAQDLCLLPDEKQLQVHNVEFVQSLVSYIRCPLIHLSSVFVQCSSRWPNVYENEYDGTKYKSQWPFPKYCSSKWEAEQIIAKASVDAFIMRCVPAYGEGDTHSILTDLIKFTGNGDILSVGDGEGVVQMAYAGNLAAGLWSAVPKLVHDGDTLRPGIEMMLVEFSSLFSLSDIFLIIENKGFFSRRFFLGGTNVFPYTRDQSILTQKQFIKEIIILADETPKKNVFTLFKPLNSLFQLPHPTLGYFYFNHWTFFNTNKSRLLLHYVPKIDLQVDYCFTLYSQKEPAFWKISRFSEPENIKLTATYPAKHLRN</sequence>
<name>A0A0K0DJN6_ANGCA</name>